<dbReference type="EMBL" id="MU268514">
    <property type="protein sequence ID" value="KAH7904337.1"/>
    <property type="molecule type" value="Genomic_DNA"/>
</dbReference>
<proteinExistence type="predicted"/>
<comment type="caution">
    <text evidence="1">The sequence shown here is derived from an EMBL/GenBank/DDBJ whole genome shotgun (WGS) entry which is preliminary data.</text>
</comment>
<protein>
    <submittedName>
        <fullName evidence="1">Uncharacterized protein</fullName>
    </submittedName>
</protein>
<organism evidence="1 2">
    <name type="scientific">Hygrophoropsis aurantiaca</name>
    <dbReference type="NCBI Taxonomy" id="72124"/>
    <lineage>
        <taxon>Eukaryota</taxon>
        <taxon>Fungi</taxon>
        <taxon>Dikarya</taxon>
        <taxon>Basidiomycota</taxon>
        <taxon>Agaricomycotina</taxon>
        <taxon>Agaricomycetes</taxon>
        <taxon>Agaricomycetidae</taxon>
        <taxon>Boletales</taxon>
        <taxon>Coniophorineae</taxon>
        <taxon>Hygrophoropsidaceae</taxon>
        <taxon>Hygrophoropsis</taxon>
    </lineage>
</organism>
<accession>A0ACB7ZUG6</accession>
<gene>
    <name evidence="1" type="ORF">BJ138DRAFT_1106914</name>
</gene>
<reference evidence="1" key="1">
    <citation type="journal article" date="2021" name="New Phytol.">
        <title>Evolutionary innovations through gain and loss of genes in the ectomycorrhizal Boletales.</title>
        <authorList>
            <person name="Wu G."/>
            <person name="Miyauchi S."/>
            <person name="Morin E."/>
            <person name="Kuo A."/>
            <person name="Drula E."/>
            <person name="Varga T."/>
            <person name="Kohler A."/>
            <person name="Feng B."/>
            <person name="Cao Y."/>
            <person name="Lipzen A."/>
            <person name="Daum C."/>
            <person name="Hundley H."/>
            <person name="Pangilinan J."/>
            <person name="Johnson J."/>
            <person name="Barry K."/>
            <person name="LaButti K."/>
            <person name="Ng V."/>
            <person name="Ahrendt S."/>
            <person name="Min B."/>
            <person name="Choi I.G."/>
            <person name="Park H."/>
            <person name="Plett J.M."/>
            <person name="Magnuson J."/>
            <person name="Spatafora J.W."/>
            <person name="Nagy L.G."/>
            <person name="Henrissat B."/>
            <person name="Grigoriev I.V."/>
            <person name="Yang Z.L."/>
            <person name="Xu J."/>
            <person name="Martin F.M."/>
        </authorList>
    </citation>
    <scope>NUCLEOTIDE SEQUENCE</scope>
    <source>
        <strain evidence="1">ATCC 28755</strain>
    </source>
</reference>
<dbReference type="Proteomes" id="UP000790377">
    <property type="component" value="Unassembled WGS sequence"/>
</dbReference>
<name>A0ACB7ZUG6_9AGAM</name>
<keyword evidence="2" id="KW-1185">Reference proteome</keyword>
<sequence length="305" mass="33652">MVGSSGEPLTYAEALRRPDAEQWRQAALEELAAHKSNGSLPEVYTSIQTNRSQEKTLQGTQQNFIFNGKLTFGEAHFFFEAEVDPSKGLEALAVRYSAPDRILPATNSVYAAQDISADDPEAMDDPDDAANDPVPAPAPLEAPVQPAVDPAPAELMVHPPSPVGIGAERASLPETSIQVKRIIQMLFRDLWLKLLALHIGVNWPHTLERAVLGKGGVGSIWECCIDLSRYLWKWIPGEENLNIPDCQMLQEGMGLNGCQGPWGRGSMVYDLRFGDACGGYWWFSYLIFCSTAKKCIPSWIDDNYN</sequence>
<evidence type="ECO:0000313" key="1">
    <source>
        <dbReference type="EMBL" id="KAH7904337.1"/>
    </source>
</evidence>
<evidence type="ECO:0000313" key="2">
    <source>
        <dbReference type="Proteomes" id="UP000790377"/>
    </source>
</evidence>